<dbReference type="Pfam" id="PF13632">
    <property type="entry name" value="Glyco_trans_2_3"/>
    <property type="match status" value="1"/>
</dbReference>
<dbReference type="AlphaFoldDB" id="A0A512D3N5"/>
<keyword evidence="8" id="KW-1185">Reference proteome</keyword>
<dbReference type="Proteomes" id="UP000321534">
    <property type="component" value="Unassembled WGS sequence"/>
</dbReference>
<evidence type="ECO:0000256" key="1">
    <source>
        <dbReference type="ARBA" id="ARBA00004776"/>
    </source>
</evidence>
<dbReference type="SUPFAM" id="SSF53448">
    <property type="entry name" value="Nucleotide-diphospho-sugar transferases"/>
    <property type="match status" value="1"/>
</dbReference>
<proteinExistence type="inferred from homology"/>
<evidence type="ECO:0000256" key="4">
    <source>
        <dbReference type="ARBA" id="ARBA00022679"/>
    </source>
</evidence>
<dbReference type="Gene3D" id="3.90.550.10">
    <property type="entry name" value="Spore Coat Polysaccharide Biosynthesis Protein SpsA, Chain A"/>
    <property type="match status" value="1"/>
</dbReference>
<dbReference type="RefSeq" id="WP_147067570.1">
    <property type="nucleotide sequence ID" value="NZ_BAAARO010000011.1"/>
</dbReference>
<organism evidence="7 8">
    <name type="scientific">Terrabacter aerolatus</name>
    <dbReference type="NCBI Taxonomy" id="422442"/>
    <lineage>
        <taxon>Bacteria</taxon>
        <taxon>Bacillati</taxon>
        <taxon>Actinomycetota</taxon>
        <taxon>Actinomycetes</taxon>
        <taxon>Micrococcales</taxon>
        <taxon>Intrasporangiaceae</taxon>
        <taxon>Terrabacter</taxon>
    </lineage>
</organism>
<dbReference type="InterPro" id="IPR029044">
    <property type="entry name" value="Nucleotide-diphossugar_trans"/>
</dbReference>
<dbReference type="InterPro" id="IPR001173">
    <property type="entry name" value="Glyco_trans_2-like"/>
</dbReference>
<evidence type="ECO:0000259" key="5">
    <source>
        <dbReference type="Pfam" id="PF00535"/>
    </source>
</evidence>
<comment type="similarity">
    <text evidence="2">Belongs to the glycosyltransferase 2 family.</text>
</comment>
<accession>A0A512D3N5</accession>
<protein>
    <submittedName>
        <fullName evidence="7">Glycosyl transferase</fullName>
    </submittedName>
</protein>
<reference evidence="7 8" key="1">
    <citation type="submission" date="2019-07" db="EMBL/GenBank/DDBJ databases">
        <title>Whole genome shotgun sequence of Terrabacter aerolatus NBRC 106305.</title>
        <authorList>
            <person name="Hosoyama A."/>
            <person name="Uohara A."/>
            <person name="Ohji S."/>
            <person name="Ichikawa N."/>
        </authorList>
    </citation>
    <scope>NUCLEOTIDE SEQUENCE [LARGE SCALE GENOMIC DNA]</scope>
    <source>
        <strain evidence="7 8">NBRC 106305</strain>
    </source>
</reference>
<sequence>MQGGTHAAVTLIVVTWNSGAHVVDLLSSLDAGLEGTPNWRILVVDNDSRDDTVDLVAAHRPDAKVIGTGCNAGYAAAVNVGVAASEAGSAVVVLNPDVALGQGCVTKLLAALEEPGTGIAVPRQMAPDGALQRSLRHEPTVRRAWGEAVLGGNRAERFPAWCEVVGNRTVYAHDCETTWATGSVMAVSRECLEVVGPWDERFFLYSEETDFCLRSRDAGYAVRYVSDAVCTHRGGESHASPALWSLLVVNRLRLFRARSGPVRGAAFHAALLAGEGARAAVGRQRSRASFRALCTGSRAAGHIIATLQQTQPAATEASGAR</sequence>
<dbReference type="EMBL" id="BJYX01000016">
    <property type="protein sequence ID" value="GEO31079.1"/>
    <property type="molecule type" value="Genomic_DNA"/>
</dbReference>
<evidence type="ECO:0000259" key="6">
    <source>
        <dbReference type="Pfam" id="PF13632"/>
    </source>
</evidence>
<keyword evidence="3" id="KW-0328">Glycosyltransferase</keyword>
<dbReference type="OrthoDB" id="9771846at2"/>
<dbReference type="PANTHER" id="PTHR43179:SF12">
    <property type="entry name" value="GALACTOFURANOSYLTRANSFERASE GLFT2"/>
    <property type="match status" value="1"/>
</dbReference>
<gene>
    <name evidence="7" type="ORF">TAE01_28890</name>
</gene>
<dbReference type="GO" id="GO:0016757">
    <property type="term" value="F:glycosyltransferase activity"/>
    <property type="evidence" value="ECO:0007669"/>
    <property type="project" value="UniProtKB-KW"/>
</dbReference>
<comment type="pathway">
    <text evidence="1">Cell wall biogenesis; cell wall polysaccharide biosynthesis.</text>
</comment>
<keyword evidence="4 7" id="KW-0808">Transferase</keyword>
<feature type="domain" description="Glycosyltransferase 2-like" evidence="6">
    <location>
        <begin position="169"/>
        <end position="234"/>
    </location>
</feature>
<dbReference type="PANTHER" id="PTHR43179">
    <property type="entry name" value="RHAMNOSYLTRANSFERASE WBBL"/>
    <property type="match status" value="1"/>
</dbReference>
<feature type="domain" description="Glycosyltransferase 2-like" evidence="5">
    <location>
        <begin position="11"/>
        <end position="138"/>
    </location>
</feature>
<evidence type="ECO:0000256" key="3">
    <source>
        <dbReference type="ARBA" id="ARBA00022676"/>
    </source>
</evidence>
<evidence type="ECO:0000256" key="2">
    <source>
        <dbReference type="ARBA" id="ARBA00006739"/>
    </source>
</evidence>
<evidence type="ECO:0000313" key="7">
    <source>
        <dbReference type="EMBL" id="GEO31079.1"/>
    </source>
</evidence>
<evidence type="ECO:0000313" key="8">
    <source>
        <dbReference type="Proteomes" id="UP000321534"/>
    </source>
</evidence>
<dbReference type="Pfam" id="PF00535">
    <property type="entry name" value="Glycos_transf_2"/>
    <property type="match status" value="1"/>
</dbReference>
<comment type="caution">
    <text evidence="7">The sequence shown here is derived from an EMBL/GenBank/DDBJ whole genome shotgun (WGS) entry which is preliminary data.</text>
</comment>
<name>A0A512D3N5_9MICO</name>